<evidence type="ECO:0000313" key="2">
    <source>
        <dbReference type="Proteomes" id="UP000632498"/>
    </source>
</evidence>
<dbReference type="Proteomes" id="UP000632498">
    <property type="component" value="Unassembled WGS sequence"/>
</dbReference>
<evidence type="ECO:0008006" key="3">
    <source>
        <dbReference type="Google" id="ProtNLM"/>
    </source>
</evidence>
<dbReference type="RefSeq" id="WP_188659974.1">
    <property type="nucleotide sequence ID" value="NZ_BMHV01000001.1"/>
</dbReference>
<keyword evidence="2" id="KW-1185">Reference proteome</keyword>
<name>A0A917BP96_9PROT</name>
<organism evidence="1 2">
    <name type="scientific">Terasakiella brassicae</name>
    <dbReference type="NCBI Taxonomy" id="1634917"/>
    <lineage>
        <taxon>Bacteria</taxon>
        <taxon>Pseudomonadati</taxon>
        <taxon>Pseudomonadota</taxon>
        <taxon>Alphaproteobacteria</taxon>
        <taxon>Rhodospirillales</taxon>
        <taxon>Terasakiellaceae</taxon>
        <taxon>Terasakiella</taxon>
    </lineage>
</organism>
<proteinExistence type="predicted"/>
<evidence type="ECO:0000313" key="1">
    <source>
        <dbReference type="EMBL" id="GGF51765.1"/>
    </source>
</evidence>
<reference evidence="1" key="1">
    <citation type="journal article" date="2014" name="Int. J. Syst. Evol. Microbiol.">
        <title>Complete genome sequence of Corynebacterium casei LMG S-19264T (=DSM 44701T), isolated from a smear-ripened cheese.</title>
        <authorList>
            <consortium name="US DOE Joint Genome Institute (JGI-PGF)"/>
            <person name="Walter F."/>
            <person name="Albersmeier A."/>
            <person name="Kalinowski J."/>
            <person name="Ruckert C."/>
        </authorList>
    </citation>
    <scope>NUCLEOTIDE SEQUENCE</scope>
    <source>
        <strain evidence="1">CGMCC 1.15254</strain>
    </source>
</reference>
<accession>A0A917BP96</accession>
<comment type="caution">
    <text evidence="1">The sequence shown here is derived from an EMBL/GenBank/DDBJ whole genome shotgun (WGS) entry which is preliminary data.</text>
</comment>
<dbReference type="EMBL" id="BMHV01000001">
    <property type="protein sequence ID" value="GGF51765.1"/>
    <property type="molecule type" value="Genomic_DNA"/>
</dbReference>
<dbReference type="AlphaFoldDB" id="A0A917BP96"/>
<reference evidence="1" key="2">
    <citation type="submission" date="2020-09" db="EMBL/GenBank/DDBJ databases">
        <authorList>
            <person name="Sun Q."/>
            <person name="Zhou Y."/>
        </authorList>
    </citation>
    <scope>NUCLEOTIDE SEQUENCE</scope>
    <source>
        <strain evidence="1">CGMCC 1.15254</strain>
    </source>
</reference>
<protein>
    <recommendedName>
        <fullName evidence="3">Antitoxin SocA-like Panacea domain-containing protein</fullName>
    </recommendedName>
</protein>
<sequence>MAAAVETMYDVAAWFMDHALNDNEYLQPMKMHRLLFLSQSYFAIAYHGRKLAPGVFVADDMGPIEPHVFRAFEQGRPSFYLNTNLPAHIETFLESIWRRFGSYSADKLSDITKKTPAYQKAIKKGRRTEIEFKIMVASFSKHKEAPSIDKVLKPRVLRSQTGRPVQVKSWAPGLRKVAEATPLPSQKKAKK</sequence>
<gene>
    <name evidence="1" type="ORF">GCM10011332_01240</name>
</gene>